<keyword evidence="3" id="KW-0812">Transmembrane</keyword>
<accession>A0A2G9PQ82</accession>
<evidence type="ECO:0000313" key="5">
    <source>
        <dbReference type="EMBL" id="PIO05515.1"/>
    </source>
</evidence>
<dbReference type="EMBL" id="KV922561">
    <property type="protein sequence ID" value="PIO05515.1"/>
    <property type="molecule type" value="Genomic_DNA"/>
</dbReference>
<keyword evidence="6" id="KW-1185">Reference proteome</keyword>
<evidence type="ECO:0000256" key="1">
    <source>
        <dbReference type="ARBA" id="ARBA00008829"/>
    </source>
</evidence>
<feature type="transmembrane region" description="Helical" evidence="3">
    <location>
        <begin position="200"/>
        <end position="222"/>
    </location>
</feature>
<dbReference type="GO" id="GO:0016812">
    <property type="term" value="F:hydrolase activity, acting on carbon-nitrogen (but not peptide) bonds, in cyclic amides"/>
    <property type="evidence" value="ECO:0007669"/>
    <property type="project" value="TreeGrafter"/>
</dbReference>
<evidence type="ECO:0000256" key="3">
    <source>
        <dbReference type="SAM" id="Phobius"/>
    </source>
</evidence>
<dbReference type="PANTHER" id="PTHR11647">
    <property type="entry name" value="HYDRANTOINASE/DIHYDROPYRIMIDINASE FAMILY MEMBER"/>
    <property type="match status" value="1"/>
</dbReference>
<dbReference type="Pfam" id="PF01979">
    <property type="entry name" value="Amidohydro_1"/>
    <property type="match status" value="1"/>
</dbReference>
<proteinExistence type="inferred from homology"/>
<dbReference type="InterPro" id="IPR011059">
    <property type="entry name" value="Metal-dep_hydrolase_composite"/>
</dbReference>
<keyword evidence="3" id="KW-1133">Transmembrane helix</keyword>
<dbReference type="Proteomes" id="UP000228934">
    <property type="component" value="Unassembled WGS sequence"/>
</dbReference>
<gene>
    <name evidence="5" type="ORF">AB205_0065850</name>
</gene>
<evidence type="ECO:0000259" key="4">
    <source>
        <dbReference type="Pfam" id="PF01979"/>
    </source>
</evidence>
<dbReference type="PANTHER" id="PTHR11647:SF55">
    <property type="entry name" value="DIHYDROPYRIMIDINASE-RELATED PROTEIN 4"/>
    <property type="match status" value="1"/>
</dbReference>
<dbReference type="SUPFAM" id="SSF51338">
    <property type="entry name" value="Composite domain of metallo-dependent hydrolases"/>
    <property type="match status" value="1"/>
</dbReference>
<comment type="similarity">
    <text evidence="1">Belongs to the metallo-dependent hydrolases superfamily. Hydantoinase/dihydropyrimidinase family.</text>
</comment>
<keyword evidence="3" id="KW-0472">Membrane</keyword>
<reference evidence="6" key="1">
    <citation type="journal article" date="2017" name="Nat. Commun.">
        <title>The North American bullfrog draft genome provides insight into hormonal regulation of long noncoding RNA.</title>
        <authorList>
            <person name="Hammond S.A."/>
            <person name="Warren R.L."/>
            <person name="Vandervalk B.P."/>
            <person name="Kucuk E."/>
            <person name="Khan H."/>
            <person name="Gibb E.A."/>
            <person name="Pandoh P."/>
            <person name="Kirk H."/>
            <person name="Zhao Y."/>
            <person name="Jones M."/>
            <person name="Mungall A.J."/>
            <person name="Coope R."/>
            <person name="Pleasance S."/>
            <person name="Moore R.A."/>
            <person name="Holt R.A."/>
            <person name="Round J.M."/>
            <person name="Ohora S."/>
            <person name="Walle B.V."/>
            <person name="Veldhoen N."/>
            <person name="Helbing C.C."/>
            <person name="Birol I."/>
        </authorList>
    </citation>
    <scope>NUCLEOTIDE SEQUENCE [LARGE SCALE GENOMIC DNA]</scope>
</reference>
<keyword evidence="2" id="KW-0597">Phosphoprotein</keyword>
<evidence type="ECO:0000256" key="2">
    <source>
        <dbReference type="ARBA" id="ARBA00022553"/>
    </source>
</evidence>
<protein>
    <recommendedName>
        <fullName evidence="4">Amidohydrolase-related domain-containing protein</fullName>
    </recommendedName>
</protein>
<evidence type="ECO:0000313" key="6">
    <source>
        <dbReference type="Proteomes" id="UP000228934"/>
    </source>
</evidence>
<dbReference type="InterPro" id="IPR050378">
    <property type="entry name" value="Metallo-dep_Hydrolases_sf"/>
</dbReference>
<name>A0A2G9PQ82_AQUCT</name>
<dbReference type="FunFam" id="3.20.20.140:FF:000217">
    <property type="entry name" value="Dihydropyrimidinase-related protein 1"/>
    <property type="match status" value="1"/>
</dbReference>
<organism evidence="5 6">
    <name type="scientific">Aquarana catesbeiana</name>
    <name type="common">American bullfrog</name>
    <name type="synonym">Rana catesbeiana</name>
    <dbReference type="NCBI Taxonomy" id="8400"/>
    <lineage>
        <taxon>Eukaryota</taxon>
        <taxon>Metazoa</taxon>
        <taxon>Chordata</taxon>
        <taxon>Craniata</taxon>
        <taxon>Vertebrata</taxon>
        <taxon>Euteleostomi</taxon>
        <taxon>Amphibia</taxon>
        <taxon>Batrachia</taxon>
        <taxon>Anura</taxon>
        <taxon>Neobatrachia</taxon>
        <taxon>Ranoidea</taxon>
        <taxon>Ranidae</taxon>
        <taxon>Aquarana</taxon>
    </lineage>
</organism>
<dbReference type="OrthoDB" id="10258955at2759"/>
<dbReference type="GO" id="GO:0005829">
    <property type="term" value="C:cytosol"/>
    <property type="evidence" value="ECO:0007669"/>
    <property type="project" value="TreeGrafter"/>
</dbReference>
<sequence length="228" mass="25679">MVTRDPLCDTQWIGMGQRLIRCASEYVLEEHYSSDLQVTGSAHCAFTTAQKAVGKDNFTLIPEGTNGVEERMSIIWEKCVTSGRMDENEFVAVTSTNAAKIFNLYPRKGRIATGSDADLVIWNPKTLKIISAKTHHSVVEMNIFEGMECHGAPEVVISQGRVVLEGETLHVSQGSGRFVQRKTFPDFVYKRIKARNRVSIVQVHFCLSNALNLILFFPLLFFRADHWP</sequence>
<dbReference type="Gene3D" id="3.20.20.140">
    <property type="entry name" value="Metal-dependent hydrolases"/>
    <property type="match status" value="1"/>
</dbReference>
<dbReference type="AlphaFoldDB" id="A0A2G9PQ82"/>
<feature type="domain" description="Amidohydrolase-related" evidence="4">
    <location>
        <begin position="42"/>
        <end position="163"/>
    </location>
</feature>
<dbReference type="Gene3D" id="2.30.40.10">
    <property type="entry name" value="Urease, subunit C, domain 1"/>
    <property type="match status" value="1"/>
</dbReference>
<dbReference type="InterPro" id="IPR006680">
    <property type="entry name" value="Amidohydro-rel"/>
</dbReference>